<feature type="compositionally biased region" description="Basic residues" evidence="4">
    <location>
        <begin position="487"/>
        <end position="498"/>
    </location>
</feature>
<reference evidence="5" key="1">
    <citation type="submission" date="2020-03" db="EMBL/GenBank/DDBJ databases">
        <title>Studies in the Genomics of Life Span.</title>
        <authorList>
            <person name="Glass D."/>
        </authorList>
    </citation>
    <scope>NUCLEOTIDE SEQUENCE</scope>
    <source>
        <strain evidence="5">SUZIE</strain>
        <tissue evidence="5">Muscle</tissue>
    </source>
</reference>
<dbReference type="PANTHER" id="PTHR15919:SF13">
    <property type="entry name" value="DAPPER HOMOLOG 2"/>
    <property type="match status" value="1"/>
</dbReference>
<feature type="coiled-coil region" evidence="3">
    <location>
        <begin position="63"/>
        <end position="111"/>
    </location>
</feature>
<name>A0AA41MKP4_SCICA</name>
<feature type="region of interest" description="Disordered" evidence="4">
    <location>
        <begin position="615"/>
        <end position="708"/>
    </location>
</feature>
<feature type="region of interest" description="Disordered" evidence="4">
    <location>
        <begin position="290"/>
        <end position="315"/>
    </location>
</feature>
<comment type="caution">
    <text evidence="5">The sequence shown here is derived from an EMBL/GenBank/DDBJ whole genome shotgun (WGS) entry which is preliminary data.</text>
</comment>
<evidence type="ECO:0000256" key="3">
    <source>
        <dbReference type="SAM" id="Coils"/>
    </source>
</evidence>
<feature type="compositionally biased region" description="Low complexity" evidence="4">
    <location>
        <begin position="693"/>
        <end position="702"/>
    </location>
</feature>
<keyword evidence="6" id="KW-1185">Reference proteome</keyword>
<evidence type="ECO:0000313" key="5">
    <source>
        <dbReference type="EMBL" id="MBZ3873549.1"/>
    </source>
</evidence>
<feature type="region of interest" description="Disordered" evidence="4">
    <location>
        <begin position="335"/>
        <end position="559"/>
    </location>
</feature>
<dbReference type="GO" id="GO:1900108">
    <property type="term" value="P:negative regulation of nodal signaling pathway"/>
    <property type="evidence" value="ECO:0007669"/>
    <property type="project" value="TreeGrafter"/>
</dbReference>
<dbReference type="GO" id="GO:0005737">
    <property type="term" value="C:cytoplasm"/>
    <property type="evidence" value="ECO:0007669"/>
    <property type="project" value="TreeGrafter"/>
</dbReference>
<evidence type="ECO:0000313" key="6">
    <source>
        <dbReference type="Proteomes" id="UP001166674"/>
    </source>
</evidence>
<dbReference type="AlphaFoldDB" id="A0AA41MKP4"/>
<feature type="region of interest" description="Disordered" evidence="4">
    <location>
        <begin position="793"/>
        <end position="830"/>
    </location>
</feature>
<proteinExistence type="inferred from homology"/>
<dbReference type="Pfam" id="PF15268">
    <property type="entry name" value="Dapper"/>
    <property type="match status" value="1"/>
</dbReference>
<protein>
    <submittedName>
        <fullName evidence="5">Dapper-like protein 2</fullName>
    </submittedName>
</protein>
<keyword evidence="2 3" id="KW-0175">Coiled coil</keyword>
<dbReference type="EMBL" id="JAATJV010207077">
    <property type="protein sequence ID" value="MBZ3873549.1"/>
    <property type="molecule type" value="Genomic_DNA"/>
</dbReference>
<dbReference type="Proteomes" id="UP001166674">
    <property type="component" value="Unassembled WGS sequence"/>
</dbReference>
<evidence type="ECO:0000256" key="1">
    <source>
        <dbReference type="ARBA" id="ARBA00010807"/>
    </source>
</evidence>
<comment type="similarity">
    <text evidence="1">Belongs to the dapper family.</text>
</comment>
<accession>A0AA41MKP4</accession>
<dbReference type="PANTHER" id="PTHR15919">
    <property type="entry name" value="DAPPER-RELATED"/>
    <property type="match status" value="1"/>
</dbReference>
<feature type="compositionally biased region" description="Basic and acidic residues" evidence="4">
    <location>
        <begin position="532"/>
        <end position="542"/>
    </location>
</feature>
<organism evidence="5 6">
    <name type="scientific">Sciurus carolinensis</name>
    <name type="common">Eastern gray squirrel</name>
    <dbReference type="NCBI Taxonomy" id="30640"/>
    <lineage>
        <taxon>Eukaryota</taxon>
        <taxon>Metazoa</taxon>
        <taxon>Chordata</taxon>
        <taxon>Craniata</taxon>
        <taxon>Vertebrata</taxon>
        <taxon>Euteleostomi</taxon>
        <taxon>Mammalia</taxon>
        <taxon>Eutheria</taxon>
        <taxon>Euarchontoglires</taxon>
        <taxon>Glires</taxon>
        <taxon>Rodentia</taxon>
        <taxon>Sciuromorpha</taxon>
        <taxon>Sciuridae</taxon>
        <taxon>Sciurinae</taxon>
        <taxon>Sciurini</taxon>
        <taxon>Sciurus</taxon>
    </lineage>
</organism>
<evidence type="ECO:0000256" key="4">
    <source>
        <dbReference type="SAM" id="MobiDB-lite"/>
    </source>
</evidence>
<gene>
    <name evidence="5" type="ORF">SUZIE_123495</name>
</gene>
<evidence type="ECO:0000256" key="2">
    <source>
        <dbReference type="ARBA" id="ARBA00023054"/>
    </source>
</evidence>
<dbReference type="InterPro" id="IPR024843">
    <property type="entry name" value="Dapper"/>
</dbReference>
<sequence length="861" mass="90830">MWAPGGPPEPAGWDRRRVGARLRAALAGLQELQGLRAAQQARVRGALAMQPAPAGSRRPGGQELRLEAALAALQEQLSRLRRQDTGLKTHLDQLDQQISELQLGVRRSSAEVLDSDSRPSSGFYELSDAGSCSLSTSCASVCSDRLSPSLGSLLPAVSMARPSMGDWRPRSADETTVPAWRPRPIKESDRLLDSMEDTGQPWGIFRPRPVSTGDLERVLPVNMGLPSVDQDATPPSQLCQGTDVPSPELDPKYQCHLVSRGGREVYLYPSPLHAVALQSPLFALTKETPQLDSHLPPRNPPLGPRGLSTTPAEPVLEAGPAGAYIDRLLRLPSREAPSAGVGGDQGPSGREASPSPRKPDAQRLVSGDGAGKLLCAPGRGGLGGAAQSRRSSGHSPGLRGPAPLPHAQSPRRPPELGPEPWNSRTHREDPVGPAPCPQAPQPHGDCSPCTSSPSGSVDCESPPKAPGHLVHPPCTGSEASRTGLKMGHPKPKPVKVRRKASDKTPRLGTQAPLPPERPGGVHPAPQLPPEYEPTHRPQEGGLRRRPVLAGGTPGRSCSESTLYPVPFFVPLLVAQRESYRASSHALSSTEAAQLCAATRRKQHRWLSTVDISAEAHPASGQEPSLGPQRPPARRAGGLQAQGRPTLARQDACARSQPDPSEPSAECASLLQVTTAESSEEAASDHTANRFGDGESSSSDSEGCFQSRSGRLGVGGAAARDGELARPWLALQQPPRAPAGARPPLPPVPKLCRIKASRALKKKIRRFQPAALKVMTMVSTLTLVLGPGPCRKQPYGSQLELGPPGSGGAEASGPDGQRRGPEMSTQYPCGVVPSRSIAAQESGEKGQLSCISMVSVARFPAS</sequence>